<dbReference type="Proteomes" id="UP000006729">
    <property type="component" value="Chromosome 19"/>
</dbReference>
<gene>
    <name evidence="1" type="ORF">POPTR_019G086001v4</name>
</gene>
<evidence type="ECO:0000313" key="2">
    <source>
        <dbReference type="Proteomes" id="UP000006729"/>
    </source>
</evidence>
<proteinExistence type="predicted"/>
<organism evidence="1 2">
    <name type="scientific">Populus trichocarpa</name>
    <name type="common">Western balsam poplar</name>
    <name type="synonym">Populus balsamifera subsp. trichocarpa</name>
    <dbReference type="NCBI Taxonomy" id="3694"/>
    <lineage>
        <taxon>Eukaryota</taxon>
        <taxon>Viridiplantae</taxon>
        <taxon>Streptophyta</taxon>
        <taxon>Embryophyta</taxon>
        <taxon>Tracheophyta</taxon>
        <taxon>Spermatophyta</taxon>
        <taxon>Magnoliopsida</taxon>
        <taxon>eudicotyledons</taxon>
        <taxon>Gunneridae</taxon>
        <taxon>Pentapetalae</taxon>
        <taxon>rosids</taxon>
        <taxon>fabids</taxon>
        <taxon>Malpighiales</taxon>
        <taxon>Salicaceae</taxon>
        <taxon>Saliceae</taxon>
        <taxon>Populus</taxon>
    </lineage>
</organism>
<reference evidence="1 2" key="1">
    <citation type="journal article" date="2006" name="Science">
        <title>The genome of black cottonwood, Populus trichocarpa (Torr. &amp; Gray).</title>
        <authorList>
            <person name="Tuskan G.A."/>
            <person name="Difazio S."/>
            <person name="Jansson S."/>
            <person name="Bohlmann J."/>
            <person name="Grigoriev I."/>
            <person name="Hellsten U."/>
            <person name="Putnam N."/>
            <person name="Ralph S."/>
            <person name="Rombauts S."/>
            <person name="Salamov A."/>
            <person name="Schein J."/>
            <person name="Sterck L."/>
            <person name="Aerts A."/>
            <person name="Bhalerao R.R."/>
            <person name="Bhalerao R.P."/>
            <person name="Blaudez D."/>
            <person name="Boerjan W."/>
            <person name="Brun A."/>
            <person name="Brunner A."/>
            <person name="Busov V."/>
            <person name="Campbell M."/>
            <person name="Carlson J."/>
            <person name="Chalot M."/>
            <person name="Chapman J."/>
            <person name="Chen G.L."/>
            <person name="Cooper D."/>
            <person name="Coutinho P.M."/>
            <person name="Couturier J."/>
            <person name="Covert S."/>
            <person name="Cronk Q."/>
            <person name="Cunningham R."/>
            <person name="Davis J."/>
            <person name="Degroeve S."/>
            <person name="Dejardin A."/>
            <person name="Depamphilis C."/>
            <person name="Detter J."/>
            <person name="Dirks B."/>
            <person name="Dubchak I."/>
            <person name="Duplessis S."/>
            <person name="Ehlting J."/>
            <person name="Ellis B."/>
            <person name="Gendler K."/>
            <person name="Goodstein D."/>
            <person name="Gribskov M."/>
            <person name="Grimwood J."/>
            <person name="Groover A."/>
            <person name="Gunter L."/>
            <person name="Hamberger B."/>
            <person name="Heinze B."/>
            <person name="Helariutta Y."/>
            <person name="Henrissat B."/>
            <person name="Holligan D."/>
            <person name="Holt R."/>
            <person name="Huang W."/>
            <person name="Islam-Faridi N."/>
            <person name="Jones S."/>
            <person name="Jones-Rhoades M."/>
            <person name="Jorgensen R."/>
            <person name="Joshi C."/>
            <person name="Kangasjarvi J."/>
            <person name="Karlsson J."/>
            <person name="Kelleher C."/>
            <person name="Kirkpatrick R."/>
            <person name="Kirst M."/>
            <person name="Kohler A."/>
            <person name="Kalluri U."/>
            <person name="Larimer F."/>
            <person name="Leebens-Mack J."/>
            <person name="Leple J.C."/>
            <person name="Locascio P."/>
            <person name="Lou Y."/>
            <person name="Lucas S."/>
            <person name="Martin F."/>
            <person name="Montanini B."/>
            <person name="Napoli C."/>
            <person name="Nelson D.R."/>
            <person name="Nelson C."/>
            <person name="Nieminen K."/>
            <person name="Nilsson O."/>
            <person name="Pereda V."/>
            <person name="Peter G."/>
            <person name="Philippe R."/>
            <person name="Pilate G."/>
            <person name="Poliakov A."/>
            <person name="Razumovskaya J."/>
            <person name="Richardson P."/>
            <person name="Rinaldi C."/>
            <person name="Ritland K."/>
            <person name="Rouze P."/>
            <person name="Ryaboy D."/>
            <person name="Schmutz J."/>
            <person name="Schrader J."/>
            <person name="Segerman B."/>
            <person name="Shin H."/>
            <person name="Siddiqui A."/>
            <person name="Sterky F."/>
            <person name="Terry A."/>
            <person name="Tsai C.J."/>
            <person name="Uberbacher E."/>
            <person name="Unneberg P."/>
            <person name="Vahala J."/>
            <person name="Wall K."/>
            <person name="Wessler S."/>
            <person name="Yang G."/>
            <person name="Yin T."/>
            <person name="Douglas C."/>
            <person name="Marra M."/>
            <person name="Sandberg G."/>
            <person name="Van de Peer Y."/>
            <person name="Rokhsar D."/>
        </authorList>
    </citation>
    <scope>NUCLEOTIDE SEQUENCE [LARGE SCALE GENOMIC DNA]</scope>
    <source>
        <strain evidence="2">cv. Nisqually</strain>
    </source>
</reference>
<dbReference type="EMBL" id="CM009308">
    <property type="protein sequence ID" value="KAI9377630.1"/>
    <property type="molecule type" value="Genomic_DNA"/>
</dbReference>
<accession>A0ACC0RK36</accession>
<keyword evidence="2" id="KW-1185">Reference proteome</keyword>
<protein>
    <submittedName>
        <fullName evidence="1">Uncharacterized protein</fullName>
    </submittedName>
</protein>
<sequence length="150" mass="17064">MELLLSSSSENISRFIATQGPLPHTYEDFWEMIILHHCPVIVMLTRLVDNYETVKCGDNFQAEDGPRDFGNISIVTKWVKTTDTSLLLRSLDVGYKEAEESPMCVLHIQYPEWPDHGVSTNTNAVREILRRAYHMPPSLGPGNLLDLHNI</sequence>
<evidence type="ECO:0000313" key="1">
    <source>
        <dbReference type="EMBL" id="KAI9377630.1"/>
    </source>
</evidence>
<comment type="caution">
    <text evidence="1">The sequence shown here is derived from an EMBL/GenBank/DDBJ whole genome shotgun (WGS) entry which is preliminary data.</text>
</comment>
<name>A0ACC0RK36_POPTR</name>